<dbReference type="GO" id="GO:0000126">
    <property type="term" value="C:transcription factor TFIIIB complex"/>
    <property type="evidence" value="ECO:0007669"/>
    <property type="project" value="TreeGrafter"/>
</dbReference>
<keyword evidence="8" id="KW-0539">Nucleus</keyword>
<gene>
    <name evidence="10" type="ORF">BXZ70DRAFT_926915</name>
</gene>
<dbReference type="EMBL" id="JAEVFJ010000008">
    <property type="protein sequence ID" value="KAH8102866.1"/>
    <property type="molecule type" value="Genomic_DNA"/>
</dbReference>
<keyword evidence="11" id="KW-1185">Reference proteome</keyword>
<dbReference type="GO" id="GO:0008270">
    <property type="term" value="F:zinc ion binding"/>
    <property type="evidence" value="ECO:0007669"/>
    <property type="project" value="UniProtKB-KW"/>
</dbReference>
<evidence type="ECO:0008006" key="12">
    <source>
        <dbReference type="Google" id="ProtNLM"/>
    </source>
</evidence>
<dbReference type="GO" id="GO:0070897">
    <property type="term" value="P:transcription preinitiation complex assembly"/>
    <property type="evidence" value="ECO:0007669"/>
    <property type="project" value="InterPro"/>
</dbReference>
<evidence type="ECO:0000256" key="6">
    <source>
        <dbReference type="ARBA" id="ARBA00023015"/>
    </source>
</evidence>
<feature type="compositionally biased region" description="Low complexity" evidence="9">
    <location>
        <begin position="396"/>
        <end position="410"/>
    </location>
</feature>
<evidence type="ECO:0000256" key="2">
    <source>
        <dbReference type="ARBA" id="ARBA00010857"/>
    </source>
</evidence>
<organism evidence="10 11">
    <name type="scientific">Cristinia sonorae</name>
    <dbReference type="NCBI Taxonomy" id="1940300"/>
    <lineage>
        <taxon>Eukaryota</taxon>
        <taxon>Fungi</taxon>
        <taxon>Dikarya</taxon>
        <taxon>Basidiomycota</taxon>
        <taxon>Agaricomycotina</taxon>
        <taxon>Agaricomycetes</taxon>
        <taxon>Agaricomycetidae</taxon>
        <taxon>Agaricales</taxon>
        <taxon>Pleurotineae</taxon>
        <taxon>Stephanosporaceae</taxon>
        <taxon>Cristinia</taxon>
    </lineage>
</organism>
<proteinExistence type="inferred from homology"/>
<dbReference type="GO" id="GO:0005634">
    <property type="term" value="C:nucleus"/>
    <property type="evidence" value="ECO:0007669"/>
    <property type="project" value="UniProtKB-SubCell"/>
</dbReference>
<dbReference type="GO" id="GO:0000995">
    <property type="term" value="F:RNA polymerase III general transcription initiation factor activity"/>
    <property type="evidence" value="ECO:0007669"/>
    <property type="project" value="TreeGrafter"/>
</dbReference>
<protein>
    <recommendedName>
        <fullName evidence="12">TFIIB-type domain-containing protein</fullName>
    </recommendedName>
</protein>
<evidence type="ECO:0000313" key="10">
    <source>
        <dbReference type="EMBL" id="KAH8102866.1"/>
    </source>
</evidence>
<evidence type="ECO:0000256" key="9">
    <source>
        <dbReference type="SAM" id="MobiDB-lite"/>
    </source>
</evidence>
<keyword evidence="4" id="KW-0863">Zinc-finger</keyword>
<dbReference type="Gene3D" id="1.10.472.170">
    <property type="match status" value="1"/>
</dbReference>
<dbReference type="GO" id="GO:0001006">
    <property type="term" value="F:RNA polymerase III type 3 promoter sequence-specific DNA binding"/>
    <property type="evidence" value="ECO:0007669"/>
    <property type="project" value="TreeGrafter"/>
</dbReference>
<evidence type="ECO:0000256" key="4">
    <source>
        <dbReference type="ARBA" id="ARBA00022771"/>
    </source>
</evidence>
<keyword evidence="3" id="KW-0479">Metal-binding</keyword>
<dbReference type="OrthoDB" id="2527864at2759"/>
<dbReference type="Proteomes" id="UP000813824">
    <property type="component" value="Unassembled WGS sequence"/>
</dbReference>
<accession>A0A8K0UTI7</accession>
<evidence type="ECO:0000256" key="8">
    <source>
        <dbReference type="ARBA" id="ARBA00023242"/>
    </source>
</evidence>
<feature type="compositionally biased region" description="Basic residues" evidence="9">
    <location>
        <begin position="541"/>
        <end position="550"/>
    </location>
</feature>
<comment type="caution">
    <text evidence="10">The sequence shown here is derived from an EMBL/GenBank/DDBJ whole genome shotgun (WGS) entry which is preliminary data.</text>
</comment>
<dbReference type="PANTHER" id="PTHR11618:SF4">
    <property type="entry name" value="TRANSCRIPTION FACTOR IIIB 90 KDA SUBUNIT"/>
    <property type="match status" value="1"/>
</dbReference>
<evidence type="ECO:0000256" key="7">
    <source>
        <dbReference type="ARBA" id="ARBA00023163"/>
    </source>
</evidence>
<evidence type="ECO:0000256" key="1">
    <source>
        <dbReference type="ARBA" id="ARBA00004123"/>
    </source>
</evidence>
<keyword evidence="6" id="KW-0805">Transcription regulation</keyword>
<dbReference type="SUPFAM" id="SSF47954">
    <property type="entry name" value="Cyclin-like"/>
    <property type="match status" value="1"/>
</dbReference>
<dbReference type="CDD" id="cd00043">
    <property type="entry name" value="CYCLIN_SF"/>
    <property type="match status" value="1"/>
</dbReference>
<dbReference type="AlphaFoldDB" id="A0A8K0UTI7"/>
<dbReference type="GO" id="GO:0097550">
    <property type="term" value="C:transcription preinitiation complex"/>
    <property type="evidence" value="ECO:0007669"/>
    <property type="project" value="TreeGrafter"/>
</dbReference>
<dbReference type="PANTHER" id="PTHR11618">
    <property type="entry name" value="TRANSCRIPTION INITIATION FACTOR IIB-RELATED"/>
    <property type="match status" value="1"/>
</dbReference>
<comment type="similarity">
    <text evidence="2">Belongs to the TFIIB family.</text>
</comment>
<name>A0A8K0UTI7_9AGAR</name>
<feature type="region of interest" description="Disordered" evidence="9">
    <location>
        <begin position="525"/>
        <end position="646"/>
    </location>
</feature>
<evidence type="ECO:0000313" key="11">
    <source>
        <dbReference type="Proteomes" id="UP000813824"/>
    </source>
</evidence>
<dbReference type="InterPro" id="IPR000812">
    <property type="entry name" value="TFIIB"/>
</dbReference>
<comment type="subcellular location">
    <subcellularLocation>
        <location evidence="1">Nucleus</location>
    </subcellularLocation>
</comment>
<reference evidence="10" key="1">
    <citation type="journal article" date="2021" name="New Phytol.">
        <title>Evolutionary innovations through gain and loss of genes in the ectomycorrhizal Boletales.</title>
        <authorList>
            <person name="Wu G."/>
            <person name="Miyauchi S."/>
            <person name="Morin E."/>
            <person name="Kuo A."/>
            <person name="Drula E."/>
            <person name="Varga T."/>
            <person name="Kohler A."/>
            <person name="Feng B."/>
            <person name="Cao Y."/>
            <person name="Lipzen A."/>
            <person name="Daum C."/>
            <person name="Hundley H."/>
            <person name="Pangilinan J."/>
            <person name="Johnson J."/>
            <person name="Barry K."/>
            <person name="LaButti K."/>
            <person name="Ng V."/>
            <person name="Ahrendt S."/>
            <person name="Min B."/>
            <person name="Choi I.G."/>
            <person name="Park H."/>
            <person name="Plett J.M."/>
            <person name="Magnuson J."/>
            <person name="Spatafora J.W."/>
            <person name="Nagy L.G."/>
            <person name="Henrissat B."/>
            <person name="Grigoriev I.V."/>
            <person name="Yang Z.L."/>
            <person name="Xu J."/>
            <person name="Martin F.M."/>
        </authorList>
    </citation>
    <scope>NUCLEOTIDE SEQUENCE</scope>
    <source>
        <strain evidence="10">KKN 215</strain>
    </source>
</reference>
<feature type="region of interest" description="Disordered" evidence="9">
    <location>
        <begin position="358"/>
        <end position="423"/>
    </location>
</feature>
<dbReference type="InterPro" id="IPR036915">
    <property type="entry name" value="Cyclin-like_sf"/>
</dbReference>
<keyword evidence="7" id="KW-0804">Transcription</keyword>
<sequence>MRETCVDCGELTIWEQDLGSSICTSCGTLSNPSQSVLSSHLEVVDTSGHDYSQYWSNSLQGRSAVKGKNGWNLPGQDKEASYRKNTAQMHEFIRSVTMKLSNPGVAGRAQHIFDSSMQRGRYRWGRKAKLTAGASVAIALREASKADSIRDIAYLLEESSVSIGRSFTAITQLLQLSLTSADPSLHLSGLQNHLLSLLQEPQSRNALPKDLHKSLEYLIPNLHDVTKTATSLSALANRLDDLTGLPTGPTACAILILSLEAELGTSLPNVGALAQALGARVGMSKRVVMERYKVIYDQVEQWIKEVPWLEGHQRKKGRSGGQGRSKVAKRVVVARGLKDVVHFQDELWQKRMDSLTKPQLDLEDNDEENDSEDGDVGIGSSEGQPFLGGTSDVIVTSSRPATSSTSSATRHQMKRPTPQQRAVTQTSQFFLNPLSLSSSSVPLVDTTGSNHKLTSDPDLFQHLLTVDDASLSHVFNGHPPTRLQKLIALRGGADQDLVDDDELFEDGELEGMFRTAEEIRTLKDAFGWDPTDLPDPSSPGKARKTKRKRAPAVEADGHEGESSTAGPPPPKRTKRINMDALAKLLDPDTSLEDDPFPHTDDGPCFSDPIQEEHTAESPSAWDGEEVVGEWRPMSPGGGFDDDRYET</sequence>
<feature type="compositionally biased region" description="Acidic residues" evidence="9">
    <location>
        <begin position="361"/>
        <end position="375"/>
    </location>
</feature>
<evidence type="ECO:0000256" key="3">
    <source>
        <dbReference type="ARBA" id="ARBA00022723"/>
    </source>
</evidence>
<keyword evidence="5" id="KW-0862">Zinc</keyword>
<evidence type="ECO:0000256" key="5">
    <source>
        <dbReference type="ARBA" id="ARBA00022833"/>
    </source>
</evidence>